<sequence length="208" mass="23370">MWIEEAEKKDEKGQGKRSAEDNRHRSPEPKRRSTLDRILAPYRAYSRVDLPKGSAFSRLQGDPRKRKEIKIEKLIQMGLLKDYVHKETQSVNRNFDRDKSRSSDGSPNITVRVNVISGGRSGGGHSGSTRRAYAKRDIYMVTAGARPEFPDHSFSRKEFEGIECPHEDQLVITLVIANFEVGPMLRKGSRAKKGKPCPTSFGTALAGD</sequence>
<feature type="compositionally biased region" description="Basic and acidic residues" evidence="1">
    <location>
        <begin position="91"/>
        <end position="102"/>
    </location>
</feature>
<protein>
    <submittedName>
        <fullName evidence="2">Uncharacterized protein</fullName>
    </submittedName>
</protein>
<feature type="region of interest" description="Disordered" evidence="1">
    <location>
        <begin position="91"/>
        <end position="110"/>
    </location>
</feature>
<accession>A0AAV3QF37</accession>
<feature type="region of interest" description="Disordered" evidence="1">
    <location>
        <begin position="1"/>
        <end position="38"/>
    </location>
</feature>
<comment type="caution">
    <text evidence="2">The sequence shown here is derived from an EMBL/GenBank/DDBJ whole genome shotgun (WGS) entry which is preliminary data.</text>
</comment>
<organism evidence="2 3">
    <name type="scientific">Lithospermum erythrorhizon</name>
    <name type="common">Purple gromwell</name>
    <name type="synonym">Lithospermum officinale var. erythrorhizon</name>
    <dbReference type="NCBI Taxonomy" id="34254"/>
    <lineage>
        <taxon>Eukaryota</taxon>
        <taxon>Viridiplantae</taxon>
        <taxon>Streptophyta</taxon>
        <taxon>Embryophyta</taxon>
        <taxon>Tracheophyta</taxon>
        <taxon>Spermatophyta</taxon>
        <taxon>Magnoliopsida</taxon>
        <taxon>eudicotyledons</taxon>
        <taxon>Gunneridae</taxon>
        <taxon>Pentapetalae</taxon>
        <taxon>asterids</taxon>
        <taxon>lamiids</taxon>
        <taxon>Boraginales</taxon>
        <taxon>Boraginaceae</taxon>
        <taxon>Boraginoideae</taxon>
        <taxon>Lithospermeae</taxon>
        <taxon>Lithospermum</taxon>
    </lineage>
</organism>
<keyword evidence="3" id="KW-1185">Reference proteome</keyword>
<gene>
    <name evidence="2" type="ORF">LIER_18391</name>
</gene>
<reference evidence="2 3" key="1">
    <citation type="submission" date="2024-01" db="EMBL/GenBank/DDBJ databases">
        <title>The complete chloroplast genome sequence of Lithospermum erythrorhizon: insights into the phylogenetic relationship among Boraginaceae species and the maternal lineages of purple gromwells.</title>
        <authorList>
            <person name="Okada T."/>
            <person name="Watanabe K."/>
        </authorList>
    </citation>
    <scope>NUCLEOTIDE SEQUENCE [LARGE SCALE GENOMIC DNA]</scope>
</reference>
<feature type="compositionally biased region" description="Basic and acidic residues" evidence="1">
    <location>
        <begin position="1"/>
        <end position="35"/>
    </location>
</feature>
<proteinExistence type="predicted"/>
<evidence type="ECO:0000313" key="2">
    <source>
        <dbReference type="EMBL" id="GAA0162263.1"/>
    </source>
</evidence>
<feature type="region of interest" description="Disordered" evidence="1">
    <location>
        <begin position="187"/>
        <end position="208"/>
    </location>
</feature>
<evidence type="ECO:0000313" key="3">
    <source>
        <dbReference type="Proteomes" id="UP001454036"/>
    </source>
</evidence>
<dbReference type="Proteomes" id="UP001454036">
    <property type="component" value="Unassembled WGS sequence"/>
</dbReference>
<dbReference type="EMBL" id="BAABME010004407">
    <property type="protein sequence ID" value="GAA0162263.1"/>
    <property type="molecule type" value="Genomic_DNA"/>
</dbReference>
<dbReference type="AlphaFoldDB" id="A0AAV3QF37"/>
<name>A0AAV3QF37_LITER</name>
<evidence type="ECO:0000256" key="1">
    <source>
        <dbReference type="SAM" id="MobiDB-lite"/>
    </source>
</evidence>